<dbReference type="SUPFAM" id="SSF56601">
    <property type="entry name" value="beta-lactamase/transpeptidase-like"/>
    <property type="match status" value="1"/>
</dbReference>
<organism evidence="2 3">
    <name type="scientific">Enhygromyxa salina</name>
    <dbReference type="NCBI Taxonomy" id="215803"/>
    <lineage>
        <taxon>Bacteria</taxon>
        <taxon>Pseudomonadati</taxon>
        <taxon>Myxococcota</taxon>
        <taxon>Polyangia</taxon>
        <taxon>Nannocystales</taxon>
        <taxon>Nannocystaceae</taxon>
        <taxon>Enhygromyxa</taxon>
    </lineage>
</organism>
<accession>A0A2S9YX62</accession>
<reference evidence="2 3" key="1">
    <citation type="submission" date="2018-03" db="EMBL/GenBank/DDBJ databases">
        <title>Draft Genome Sequences of the Obligatory Marine Myxobacteria Enhygromyxa salina SWB007.</title>
        <authorList>
            <person name="Poehlein A."/>
            <person name="Moghaddam J.A."/>
            <person name="Harms H."/>
            <person name="Alanjari M."/>
            <person name="Koenig G.M."/>
            <person name="Daniel R."/>
            <person name="Schaeberle T.F."/>
        </authorList>
    </citation>
    <scope>NUCLEOTIDE SEQUENCE [LARGE SCALE GENOMIC DNA]</scope>
    <source>
        <strain evidence="2 3">SWB007</strain>
    </source>
</reference>
<dbReference type="EMBL" id="PVNL01000014">
    <property type="protein sequence ID" value="PRQ09670.1"/>
    <property type="molecule type" value="Genomic_DNA"/>
</dbReference>
<feature type="domain" description="Beta-lactamase-related" evidence="1">
    <location>
        <begin position="34"/>
        <end position="401"/>
    </location>
</feature>
<dbReference type="PANTHER" id="PTHR43319">
    <property type="entry name" value="BETA-LACTAMASE-RELATED"/>
    <property type="match status" value="1"/>
</dbReference>
<protein>
    <submittedName>
        <fullName evidence="2">Esterase EstB</fullName>
        <ecNumber evidence="2">3.1.1.-</ecNumber>
    </submittedName>
</protein>
<name>A0A2S9YX62_9BACT</name>
<dbReference type="OrthoDB" id="5524666at2"/>
<dbReference type="PANTHER" id="PTHR43319:SF3">
    <property type="entry name" value="BETA-LACTAMASE-RELATED DOMAIN-CONTAINING PROTEIN"/>
    <property type="match status" value="1"/>
</dbReference>
<dbReference type="InterPro" id="IPR052907">
    <property type="entry name" value="Beta-lactamase/esterase"/>
</dbReference>
<dbReference type="EC" id="3.1.1.-" evidence="2"/>
<keyword evidence="2" id="KW-0378">Hydrolase</keyword>
<dbReference type="InterPro" id="IPR001466">
    <property type="entry name" value="Beta-lactam-related"/>
</dbReference>
<dbReference type="InterPro" id="IPR012338">
    <property type="entry name" value="Beta-lactam/transpept-like"/>
</dbReference>
<dbReference type="Gene3D" id="3.40.710.10">
    <property type="entry name" value="DD-peptidase/beta-lactamase superfamily"/>
    <property type="match status" value="1"/>
</dbReference>
<evidence type="ECO:0000313" key="2">
    <source>
        <dbReference type="EMBL" id="PRQ09670.1"/>
    </source>
</evidence>
<dbReference type="AlphaFoldDB" id="A0A2S9YX62"/>
<dbReference type="GO" id="GO:0016787">
    <property type="term" value="F:hydrolase activity"/>
    <property type="evidence" value="ECO:0007669"/>
    <property type="project" value="UniProtKB-KW"/>
</dbReference>
<sequence length="427" mass="45845">MPPVITRETRGFVAPEFAPLVRALELYVPARGPGGAVLSVHHRGQLVANLAIGTRDRAGALMQPETLIMSLSTVKGVTATLLHIIADRGIIDLAAPVAYYWPEFAQAGKREITVHELVSHRAGLYMLPDIIERIEDIYDWEHMVSALARAEPAHAPGRDLGYHAWTFGWLVGELLQRATRASFSDLLRECISEPLGLTGCYIGLPDQEHHRVAQIMQIQAPRSETGRSLVTRAPALAQAGIELGSKAARALGLRFDPAQAIRAMAPPGLAQLNLNAPAFLRAVIPSVNGVFDALSLSRIYAALANGGELDGVRLLSRAAIDRARTDQSAGLGRVIPFPLRVKMGYHRPVSLGVRVSLLGRDRDLGIASADAFGHFGLGGSGAWADPERELSVAVITNCFVGRLPGDLRTVGVCTAANFSADRRAQAD</sequence>
<evidence type="ECO:0000313" key="3">
    <source>
        <dbReference type="Proteomes" id="UP000238823"/>
    </source>
</evidence>
<evidence type="ECO:0000259" key="1">
    <source>
        <dbReference type="Pfam" id="PF00144"/>
    </source>
</evidence>
<gene>
    <name evidence="2" type="primary">estB_1</name>
    <name evidence="2" type="ORF">ENSA7_05860</name>
</gene>
<dbReference type="Pfam" id="PF00144">
    <property type="entry name" value="Beta-lactamase"/>
    <property type="match status" value="1"/>
</dbReference>
<comment type="caution">
    <text evidence="2">The sequence shown here is derived from an EMBL/GenBank/DDBJ whole genome shotgun (WGS) entry which is preliminary data.</text>
</comment>
<proteinExistence type="predicted"/>
<dbReference type="Proteomes" id="UP000238823">
    <property type="component" value="Unassembled WGS sequence"/>
</dbReference>